<evidence type="ECO:0000256" key="7">
    <source>
        <dbReference type="ARBA" id="ARBA00023136"/>
    </source>
</evidence>
<evidence type="ECO:0000256" key="8">
    <source>
        <dbReference type="SAM" id="Phobius"/>
    </source>
</evidence>
<dbReference type="GO" id="GO:0005774">
    <property type="term" value="C:vacuolar membrane"/>
    <property type="evidence" value="ECO:0007669"/>
    <property type="project" value="TreeGrafter"/>
</dbReference>
<dbReference type="PANTHER" id="PTHR23501:SF92">
    <property type="entry name" value="GLUTATHIONE EXCHANGER 1-RELATED"/>
    <property type="match status" value="1"/>
</dbReference>
<dbReference type="GO" id="GO:0005768">
    <property type="term" value="C:endosome"/>
    <property type="evidence" value="ECO:0007669"/>
    <property type="project" value="TreeGrafter"/>
</dbReference>
<feature type="transmembrane region" description="Helical" evidence="8">
    <location>
        <begin position="421"/>
        <end position="440"/>
    </location>
</feature>
<comment type="similarity">
    <text evidence="2">Belongs to the major facilitator superfamily.</text>
</comment>
<dbReference type="FunFam" id="1.20.1250.20:FF:000197">
    <property type="entry name" value="Siderophore iron transporter 1"/>
    <property type="match status" value="1"/>
</dbReference>
<accession>A0A6C1E546</accession>
<dbReference type="GO" id="GO:0015343">
    <property type="term" value="F:siderophore-iron transmembrane transporter activity"/>
    <property type="evidence" value="ECO:0007669"/>
    <property type="project" value="TreeGrafter"/>
</dbReference>
<feature type="transmembrane region" description="Helical" evidence="8">
    <location>
        <begin position="446"/>
        <end position="467"/>
    </location>
</feature>
<dbReference type="InterPro" id="IPR005828">
    <property type="entry name" value="MFS_sugar_transport-like"/>
</dbReference>
<reference evidence="9 10" key="1">
    <citation type="journal article" date="2019" name="BMC Genomics">
        <title>Chromosome level assembly and comparative genome analysis confirm lager-brewing yeasts originated from a single hybridization.</title>
        <authorList>
            <person name="Salazar A.N."/>
            <person name="Gorter de Vries A.R."/>
            <person name="van den Broek M."/>
            <person name="Brouwers N."/>
            <person name="de la Torre Cortes P."/>
            <person name="Kuijpers N.G.A."/>
            <person name="Daran J.G."/>
            <person name="Abeel T."/>
        </authorList>
    </citation>
    <scope>NUCLEOTIDE SEQUENCE [LARGE SCALE GENOMIC DNA]</scope>
    <source>
        <strain evidence="9 10">CBS 1483</strain>
    </source>
</reference>
<feature type="transmembrane region" description="Helical" evidence="8">
    <location>
        <begin position="556"/>
        <end position="579"/>
    </location>
</feature>
<name>A0A6C1E546_SACPS</name>
<keyword evidence="5 8" id="KW-1133">Transmembrane helix</keyword>
<protein>
    <submittedName>
        <fullName evidence="9">Ferrioxamine B transporter</fullName>
    </submittedName>
</protein>
<evidence type="ECO:0000256" key="4">
    <source>
        <dbReference type="ARBA" id="ARBA00022692"/>
    </source>
</evidence>
<dbReference type="SUPFAM" id="SSF103473">
    <property type="entry name" value="MFS general substrate transporter"/>
    <property type="match status" value="1"/>
</dbReference>
<dbReference type="AlphaFoldDB" id="A0A6C1E546"/>
<dbReference type="EMBL" id="CP049002">
    <property type="protein sequence ID" value="QID84476.1"/>
    <property type="molecule type" value="Genomic_DNA"/>
</dbReference>
<evidence type="ECO:0000256" key="2">
    <source>
        <dbReference type="ARBA" id="ARBA00008335"/>
    </source>
</evidence>
<evidence type="ECO:0000256" key="5">
    <source>
        <dbReference type="ARBA" id="ARBA00022989"/>
    </source>
</evidence>
<dbReference type="Pfam" id="PF00083">
    <property type="entry name" value="Sugar_tr"/>
    <property type="match status" value="1"/>
</dbReference>
<dbReference type="CDD" id="cd17322">
    <property type="entry name" value="MFS_ARN_like"/>
    <property type="match status" value="1"/>
</dbReference>
<feature type="transmembrane region" description="Helical" evidence="8">
    <location>
        <begin position="133"/>
        <end position="152"/>
    </location>
</feature>
<feature type="transmembrane region" description="Helical" evidence="8">
    <location>
        <begin position="391"/>
        <end position="414"/>
    </location>
</feature>
<feature type="transmembrane region" description="Helical" evidence="8">
    <location>
        <begin position="106"/>
        <end position="126"/>
    </location>
</feature>
<feature type="transmembrane region" description="Helical" evidence="8">
    <location>
        <begin position="285"/>
        <end position="308"/>
    </location>
</feature>
<evidence type="ECO:0000256" key="3">
    <source>
        <dbReference type="ARBA" id="ARBA00022448"/>
    </source>
</evidence>
<organism evidence="9 10">
    <name type="scientific">Saccharomyces pastorianus</name>
    <name type="common">Lager yeast</name>
    <name type="synonym">Saccharomyces cerevisiae x Saccharomyces eubayanus</name>
    <dbReference type="NCBI Taxonomy" id="27292"/>
    <lineage>
        <taxon>Eukaryota</taxon>
        <taxon>Fungi</taxon>
        <taxon>Dikarya</taxon>
        <taxon>Ascomycota</taxon>
        <taxon>Saccharomycotina</taxon>
        <taxon>Saccharomycetes</taxon>
        <taxon>Saccharomycetales</taxon>
        <taxon>Saccharomycetaceae</taxon>
        <taxon>Saccharomyces</taxon>
    </lineage>
</organism>
<feature type="transmembrane region" description="Helical" evidence="8">
    <location>
        <begin position="192"/>
        <end position="210"/>
    </location>
</feature>
<evidence type="ECO:0000256" key="6">
    <source>
        <dbReference type="ARBA" id="ARBA00023065"/>
    </source>
</evidence>
<feature type="transmembrane region" description="Helical" evidence="8">
    <location>
        <begin position="314"/>
        <end position="334"/>
    </location>
</feature>
<keyword evidence="4 8" id="KW-0812">Transmembrane</keyword>
<evidence type="ECO:0000256" key="1">
    <source>
        <dbReference type="ARBA" id="ARBA00004127"/>
    </source>
</evidence>
<keyword evidence="6" id="KW-0406">Ion transport</keyword>
<keyword evidence="10" id="KW-1185">Reference proteome</keyword>
<feature type="transmembrane region" description="Helical" evidence="8">
    <location>
        <begin position="230"/>
        <end position="251"/>
    </location>
</feature>
<dbReference type="Gene3D" id="1.20.1250.20">
    <property type="entry name" value="MFS general substrate transporter like domains"/>
    <property type="match status" value="2"/>
</dbReference>
<dbReference type="PANTHER" id="PTHR23501">
    <property type="entry name" value="MAJOR FACILITATOR SUPERFAMILY"/>
    <property type="match status" value="1"/>
</dbReference>
<gene>
    <name evidence="9" type="primary">SIT1_2</name>
    <name evidence="9" type="ORF">GRS66_006979</name>
</gene>
<sequence>MDPTTVNRVLSEEFTEVAVPEILEKEAGATTAVGPALTTSSPAPSYIELIDPGVRNIEIYAEQYSRPLYRVGLFFSLFLIAYAYGLDGSVRYTFQAYATSSYSKHSLLSTVNCIKTVIAAVGQIFFARLSDIFGRFSILIISVIFYIVGTIIESQAVTITRFAVGGCFYQLGLTGVILILEVIASDFSNLNWRLLALFVPALPFIINTWISGDVTSAIGSNWKWGIGMWAFILPLTCIPLGLCMLHMRYLARKHAKDKLRPEFGTLNKLDWKSFCVDIVFWKLDLIGLLLVTAFFGCVLVPFTLAGGLNEEWKAAHIIVPEVIGWVVALPLYMLWEINYSRHPLTPWDLIKDRGVFFALFIAFFINFNWYMQGDYMYTVLVVSVHESVKSATRITSLYSFVSVIVGTILGIILIKVRRTKPFIIFGISCWIVSFGLLVHYRGDSGAHSGIIGSLCLLGFGAGSFTYVTQASIQASAGTHARMAVVTSLYLATYNIGSAFGSSVSGAVWTNILPKEISKRIADPTLAATAYGSPFEFITTYTWGTPERIALVMSYRYVQKILCIIGLAFCFPLLGCGFMLRNHKLTDTIALEGNDFLESKDNNEIEEKEETSLKTRFLAQFTSKVKEN</sequence>
<proteinExistence type="inferred from homology"/>
<feature type="transmembrane region" description="Helical" evidence="8">
    <location>
        <begin position="488"/>
        <end position="508"/>
    </location>
</feature>
<keyword evidence="3" id="KW-0813">Transport</keyword>
<comment type="subcellular location">
    <subcellularLocation>
        <location evidence="1">Endomembrane system</location>
        <topology evidence="1">Multi-pass membrane protein</topology>
    </subcellularLocation>
</comment>
<dbReference type="InterPro" id="IPR036259">
    <property type="entry name" value="MFS_trans_sf"/>
</dbReference>
<feature type="transmembrane region" description="Helical" evidence="8">
    <location>
        <begin position="158"/>
        <end position="180"/>
    </location>
</feature>
<evidence type="ECO:0000313" key="10">
    <source>
        <dbReference type="Proteomes" id="UP000501346"/>
    </source>
</evidence>
<dbReference type="OrthoDB" id="2241241at2759"/>
<feature type="transmembrane region" description="Helical" evidence="8">
    <location>
        <begin position="354"/>
        <end position="371"/>
    </location>
</feature>
<feature type="transmembrane region" description="Helical" evidence="8">
    <location>
        <begin position="68"/>
        <end position="86"/>
    </location>
</feature>
<dbReference type="Proteomes" id="UP000501346">
    <property type="component" value="Chromosome SeV"/>
</dbReference>
<dbReference type="GO" id="GO:0005886">
    <property type="term" value="C:plasma membrane"/>
    <property type="evidence" value="ECO:0007669"/>
    <property type="project" value="TreeGrafter"/>
</dbReference>
<dbReference type="FunFam" id="1.20.1250.20:FF:000412">
    <property type="entry name" value="SIT1p Ferrioxamine B transporter"/>
    <property type="match status" value="1"/>
</dbReference>
<keyword evidence="7 8" id="KW-0472">Membrane</keyword>
<evidence type="ECO:0000313" key="9">
    <source>
        <dbReference type="EMBL" id="QID84476.1"/>
    </source>
</evidence>